<comment type="caution">
    <text evidence="2">The sequence shown here is derived from an EMBL/GenBank/DDBJ whole genome shotgun (WGS) entry which is preliminary data.</text>
</comment>
<dbReference type="AlphaFoldDB" id="A0A0F3IE42"/>
<dbReference type="Pfam" id="PF20033">
    <property type="entry name" value="DUF6438"/>
    <property type="match status" value="1"/>
</dbReference>
<dbReference type="EMBL" id="LAJX01000318">
    <property type="protein sequence ID" value="KJV05055.1"/>
    <property type="molecule type" value="Genomic_DNA"/>
</dbReference>
<proteinExistence type="predicted"/>
<dbReference type="InterPro" id="IPR045497">
    <property type="entry name" value="DUF6438"/>
</dbReference>
<gene>
    <name evidence="2" type="ORF">VZ94_20940</name>
</gene>
<keyword evidence="3" id="KW-1185">Reference proteome</keyword>
<protein>
    <recommendedName>
        <fullName evidence="1">DUF6438 domain-containing protein</fullName>
    </recommendedName>
</protein>
<name>A0A0F3IE42_9GAMM</name>
<evidence type="ECO:0000259" key="1">
    <source>
        <dbReference type="Pfam" id="PF20033"/>
    </source>
</evidence>
<evidence type="ECO:0000313" key="3">
    <source>
        <dbReference type="Proteomes" id="UP000033684"/>
    </source>
</evidence>
<organism evidence="2 3">
    <name type="scientific">Methylocucumis oryzae</name>
    <dbReference type="NCBI Taxonomy" id="1632867"/>
    <lineage>
        <taxon>Bacteria</taxon>
        <taxon>Pseudomonadati</taxon>
        <taxon>Pseudomonadota</taxon>
        <taxon>Gammaproteobacteria</taxon>
        <taxon>Methylococcales</taxon>
        <taxon>Methylococcaceae</taxon>
        <taxon>Methylocucumis</taxon>
    </lineage>
</organism>
<evidence type="ECO:0000313" key="2">
    <source>
        <dbReference type="EMBL" id="KJV05055.1"/>
    </source>
</evidence>
<feature type="domain" description="DUF6438" evidence="1">
    <location>
        <begin position="45"/>
        <end position="87"/>
    </location>
</feature>
<reference evidence="3" key="1">
    <citation type="submission" date="2015-03" db="EMBL/GenBank/DDBJ databases">
        <title>Draft genome sequence of a novel methanotroph (Sn10-6) isolated from flooded ricefield rhizosphere in India.</title>
        <authorList>
            <person name="Pandit P.S."/>
            <person name="Pore S.D."/>
            <person name="Arora P."/>
            <person name="Kapse N.G."/>
            <person name="Dhakephalkar P.K."/>
            <person name="Rahalkar M.C."/>
        </authorList>
    </citation>
    <scope>NUCLEOTIDE SEQUENCE [LARGE SCALE GENOMIC DNA]</scope>
    <source>
        <strain evidence="3">Sn10-6</strain>
    </source>
</reference>
<dbReference type="Proteomes" id="UP000033684">
    <property type="component" value="Unassembled WGS sequence"/>
</dbReference>
<accession>A0A0F3IE42</accession>
<reference evidence="2 3" key="2">
    <citation type="journal article" date="2016" name="Microb. Ecol.">
        <title>Genome Characteristics of a Novel Type I Methanotroph (Sn10-6) Isolated from a Flooded Indian Rice Field.</title>
        <authorList>
            <person name="Rahalkar M.C."/>
            <person name="Pandit P.S."/>
            <person name="Dhakephalkar P.K."/>
            <person name="Pore S."/>
            <person name="Arora P."/>
            <person name="Kapse N."/>
        </authorList>
    </citation>
    <scope>NUCLEOTIDE SEQUENCE [LARGE SCALE GENOMIC DNA]</scope>
    <source>
        <strain evidence="2 3">Sn10-6</strain>
    </source>
</reference>
<sequence length="91" mass="10144">MVKRIYCIDVYKLVLWAFMSLSPSLYAGLLDPPVISYSVIDCEKSYLVQVFKDGRVEYRGGEGVTIQGKHSSRISQDTVAALMKSFSGTKT</sequence>